<gene>
    <name evidence="4" type="ORF">Pcinc_027647</name>
</gene>
<evidence type="ECO:0000256" key="1">
    <source>
        <dbReference type="ARBA" id="ARBA00023054"/>
    </source>
</evidence>
<feature type="coiled-coil region" evidence="2">
    <location>
        <begin position="194"/>
        <end position="281"/>
    </location>
</feature>
<dbReference type="PANTHER" id="PTHR32123">
    <property type="entry name" value="BICD FAMILY-LIKE CARGO ADAPTER"/>
    <property type="match status" value="1"/>
</dbReference>
<feature type="coiled-coil region" evidence="2">
    <location>
        <begin position="2"/>
        <end position="128"/>
    </location>
</feature>
<keyword evidence="5" id="KW-1185">Reference proteome</keyword>
<evidence type="ECO:0000313" key="5">
    <source>
        <dbReference type="Proteomes" id="UP001286313"/>
    </source>
</evidence>
<dbReference type="Proteomes" id="UP001286313">
    <property type="component" value="Unassembled WGS sequence"/>
</dbReference>
<name>A0AAE1K8I1_PETCI</name>
<feature type="coiled-coil region" evidence="2">
    <location>
        <begin position="312"/>
        <end position="339"/>
    </location>
</feature>
<feature type="region of interest" description="Disordered" evidence="3">
    <location>
        <begin position="450"/>
        <end position="469"/>
    </location>
</feature>
<keyword evidence="1 2" id="KW-0175">Coiled coil</keyword>
<dbReference type="EMBL" id="JAWQEG010003324">
    <property type="protein sequence ID" value="KAK3866842.1"/>
    <property type="molecule type" value="Genomic_DNA"/>
</dbReference>
<evidence type="ECO:0000256" key="2">
    <source>
        <dbReference type="SAM" id="Coils"/>
    </source>
</evidence>
<proteinExistence type="predicted"/>
<sequence>MSKQGQLDIEQLQRRLEEAEHNSVLAATFGKQLLQENHDLRAKVEDTQKKMEILEQEKHCTSLKLKAKLKTENTLTLELEQLREQIESVTAETARTKEQALQKYTKKVLELEAIIGNIRLELQQSEDKQGLMLSQLKEAQERLDTCNSSILDQTTDETAAAMQGQILTLTGEKQDLEMQVSSLTAQHKTDKHRLTVAEGKVLKLESELEENECQCTAYYNALEKNKNEVMELRLEVESLRLAETDPSKKGNSLFAEVEDQRQVMEKQLVNYKTNYNILKKQYDIKTQQLAKMKLQVASLLSMTNNSADAEYLKHLEESLTSARAQLDKFTKKCQELENLHVTNSPISKEDPEDQDGNQFFKDLYAESQKKIANLDQDLRTAEFEKVVLSDRILQLQRKLHQTETSRDASNSEIIKLRVKLEELATKKGEKIGSDTKEPKRVVEKIPGFAGDTTKEMAPNRPTVDEPQQLKEKLLNPTTPEEVAKPHKEIVSACVGEKKVNEAISHAGEGNEENECPVIVERKKGKKCVQLQELVMVQECDGQVKEAEVKKEDGEQKAQRKRIMMKKLQAPVVQVVSSGQADECKQQ</sequence>
<dbReference type="InterPro" id="IPR051149">
    <property type="entry name" value="Spindly/BICDR_Dynein_Adapter"/>
</dbReference>
<dbReference type="PANTHER" id="PTHR32123:SF9">
    <property type="entry name" value="PROTEIN SPINDLY"/>
    <property type="match status" value="1"/>
</dbReference>
<organism evidence="4 5">
    <name type="scientific">Petrolisthes cinctipes</name>
    <name type="common">Flat porcelain crab</name>
    <dbReference type="NCBI Taxonomy" id="88211"/>
    <lineage>
        <taxon>Eukaryota</taxon>
        <taxon>Metazoa</taxon>
        <taxon>Ecdysozoa</taxon>
        <taxon>Arthropoda</taxon>
        <taxon>Crustacea</taxon>
        <taxon>Multicrustacea</taxon>
        <taxon>Malacostraca</taxon>
        <taxon>Eumalacostraca</taxon>
        <taxon>Eucarida</taxon>
        <taxon>Decapoda</taxon>
        <taxon>Pleocyemata</taxon>
        <taxon>Anomura</taxon>
        <taxon>Galatheoidea</taxon>
        <taxon>Porcellanidae</taxon>
        <taxon>Petrolisthes</taxon>
    </lineage>
</organism>
<evidence type="ECO:0000256" key="3">
    <source>
        <dbReference type="SAM" id="MobiDB-lite"/>
    </source>
</evidence>
<reference evidence="4" key="1">
    <citation type="submission" date="2023-10" db="EMBL/GenBank/DDBJ databases">
        <title>Genome assemblies of two species of porcelain crab, Petrolisthes cinctipes and Petrolisthes manimaculis (Anomura: Porcellanidae).</title>
        <authorList>
            <person name="Angst P."/>
        </authorList>
    </citation>
    <scope>NUCLEOTIDE SEQUENCE</scope>
    <source>
        <strain evidence="4">PB745_01</strain>
        <tissue evidence="4">Gill</tissue>
    </source>
</reference>
<evidence type="ECO:0000313" key="4">
    <source>
        <dbReference type="EMBL" id="KAK3866842.1"/>
    </source>
</evidence>
<accession>A0AAE1K8I1</accession>
<comment type="caution">
    <text evidence="4">The sequence shown here is derived from an EMBL/GenBank/DDBJ whole genome shotgun (WGS) entry which is preliminary data.</text>
</comment>
<dbReference type="AlphaFoldDB" id="A0AAE1K8I1"/>
<evidence type="ECO:0008006" key="6">
    <source>
        <dbReference type="Google" id="ProtNLM"/>
    </source>
</evidence>
<protein>
    <recommendedName>
        <fullName evidence="6">Protein Spindly</fullName>
    </recommendedName>
</protein>